<comment type="caution">
    <text evidence="2">The sequence shown here is derived from an EMBL/GenBank/DDBJ whole genome shotgun (WGS) entry which is preliminary data.</text>
</comment>
<organism evidence="2 3">
    <name type="scientific">Nocardia pulmonis</name>
    <dbReference type="NCBI Taxonomy" id="2951408"/>
    <lineage>
        <taxon>Bacteria</taxon>
        <taxon>Bacillati</taxon>
        <taxon>Actinomycetota</taxon>
        <taxon>Actinomycetes</taxon>
        <taxon>Mycobacteriales</taxon>
        <taxon>Nocardiaceae</taxon>
        <taxon>Nocardia</taxon>
    </lineage>
</organism>
<reference evidence="2" key="1">
    <citation type="submission" date="2022-06" db="EMBL/GenBank/DDBJ databases">
        <title>Novel species in genus nocardia.</title>
        <authorList>
            <person name="Li F."/>
        </authorList>
    </citation>
    <scope>NUCLEOTIDE SEQUENCE</scope>
    <source>
        <strain evidence="2">CDC141</strain>
    </source>
</reference>
<keyword evidence="1" id="KW-0732">Signal</keyword>
<dbReference type="Proteomes" id="UP001139157">
    <property type="component" value="Unassembled WGS sequence"/>
</dbReference>
<feature type="signal peptide" evidence="1">
    <location>
        <begin position="1"/>
        <end position="26"/>
    </location>
</feature>
<dbReference type="RefSeq" id="WP_251909763.1">
    <property type="nucleotide sequence ID" value="NZ_JAMRXG010000002.1"/>
</dbReference>
<gene>
    <name evidence="2" type="ORF">NDR86_04670</name>
</gene>
<keyword evidence="3" id="KW-1185">Reference proteome</keyword>
<sequence>MGIRAVVVAVGAVVAAAGVGAGQAAAFNPVIVPEADIYSVELDHSETVALHNSPLPGMLGGVWQEYGTALMFRLSLPCDREVVSGELVDVVAESADSVDGTTVFLLQLQGQAGRPELAAVGVTGRSSLEAELNRTGTLDC</sequence>
<proteinExistence type="predicted"/>
<evidence type="ECO:0000313" key="3">
    <source>
        <dbReference type="Proteomes" id="UP001139157"/>
    </source>
</evidence>
<name>A0A9X2IVR2_9NOCA</name>
<evidence type="ECO:0000313" key="2">
    <source>
        <dbReference type="EMBL" id="MCM6772764.1"/>
    </source>
</evidence>
<evidence type="ECO:0000256" key="1">
    <source>
        <dbReference type="SAM" id="SignalP"/>
    </source>
</evidence>
<dbReference type="EMBL" id="JAMRXG010000002">
    <property type="protein sequence ID" value="MCM6772764.1"/>
    <property type="molecule type" value="Genomic_DNA"/>
</dbReference>
<feature type="chain" id="PRO_5040854650" evidence="1">
    <location>
        <begin position="27"/>
        <end position="140"/>
    </location>
</feature>
<protein>
    <submittedName>
        <fullName evidence="2">Uncharacterized protein</fullName>
    </submittedName>
</protein>
<dbReference type="AlphaFoldDB" id="A0A9X2IVR2"/>
<accession>A0A9X2IVR2</accession>